<feature type="compositionally biased region" description="Basic and acidic residues" evidence="1">
    <location>
        <begin position="60"/>
        <end position="75"/>
    </location>
</feature>
<dbReference type="STRING" id="1297569.MESS2_p140013"/>
<proteinExistence type="predicted"/>
<dbReference type="InterPro" id="IPR045468">
    <property type="entry name" value="DUF6496"/>
</dbReference>
<name>M5EWP4_9HYPH</name>
<feature type="compositionally biased region" description="Basic and acidic residues" evidence="1">
    <location>
        <begin position="33"/>
        <end position="51"/>
    </location>
</feature>
<protein>
    <submittedName>
        <fullName evidence="2">Uncharacterized protein</fullName>
    </submittedName>
</protein>
<dbReference type="EMBL" id="CAUM01000177">
    <property type="protein sequence ID" value="CCV09469.1"/>
    <property type="molecule type" value="Genomic_DNA"/>
</dbReference>
<dbReference type="eggNOG" id="ENOG50320RZ">
    <property type="taxonomic scope" value="Bacteria"/>
</dbReference>
<reference evidence="2 3" key="1">
    <citation type="submission" date="2013-02" db="EMBL/GenBank/DDBJ databases">
        <authorList>
            <person name="Genoscope - CEA"/>
        </authorList>
    </citation>
    <scope>NUCLEOTIDE SEQUENCE [LARGE SCALE GENOMIC DNA]</scope>
    <source>
        <strain evidence="2 3">STM 2683</strain>
    </source>
</reference>
<feature type="compositionally biased region" description="Polar residues" evidence="1">
    <location>
        <begin position="145"/>
        <end position="156"/>
    </location>
</feature>
<dbReference type="Proteomes" id="UP000012062">
    <property type="component" value="Unassembled WGS sequence"/>
</dbReference>
<gene>
    <name evidence="2" type="ORF">MESS2_p140013</name>
</gene>
<evidence type="ECO:0000313" key="3">
    <source>
        <dbReference type="Proteomes" id="UP000012062"/>
    </source>
</evidence>
<feature type="region of interest" description="Disordered" evidence="1">
    <location>
        <begin position="217"/>
        <end position="255"/>
    </location>
</feature>
<feature type="compositionally biased region" description="Basic residues" evidence="1">
    <location>
        <begin position="168"/>
        <end position="180"/>
    </location>
</feature>
<accession>M5EWP4</accession>
<feature type="compositionally biased region" description="Basic and acidic residues" evidence="1">
    <location>
        <begin position="103"/>
        <end position="112"/>
    </location>
</feature>
<comment type="caution">
    <text evidence="2">The sequence shown here is derived from an EMBL/GenBank/DDBJ whole genome shotgun (WGS) entry which is preliminary data.</text>
</comment>
<dbReference type="AlphaFoldDB" id="M5EWP4"/>
<feature type="compositionally biased region" description="Basic and acidic residues" evidence="1">
    <location>
        <begin position="185"/>
        <end position="197"/>
    </location>
</feature>
<evidence type="ECO:0000313" key="2">
    <source>
        <dbReference type="EMBL" id="CCV09469.1"/>
    </source>
</evidence>
<keyword evidence="3" id="KW-1185">Reference proteome</keyword>
<sequence length="255" mass="28553">MVGEPDGSRLGRINCGPDALSTLKYTSYPRMDAMPDRKTIEKARKEKREGKSPTTQAGEFTHEEIEKVRRSEHGARSTKQAIAIGLSEGRRTGVDLPPPTKGKVKESTREGAEYAYEVGQGERTPKRRPNVSRAVSQVPKHEPKNTASHEALSRQTKAAASLAEESRRRRKPPRRVRVKHNCVVARHDNSERRSPAEEIISRKAHWWSALSCRKYRGRLHSSSPPDEEIADTPAAGRTPDREDCFSVDELMNAGN</sequence>
<dbReference type="Pfam" id="PF20106">
    <property type="entry name" value="DUF6496"/>
    <property type="match status" value="1"/>
</dbReference>
<feature type="region of interest" description="Disordered" evidence="1">
    <location>
        <begin position="1"/>
        <end position="197"/>
    </location>
</feature>
<evidence type="ECO:0000256" key="1">
    <source>
        <dbReference type="SAM" id="MobiDB-lite"/>
    </source>
</evidence>
<organism evidence="2 3">
    <name type="scientific">Mesorhizobium metallidurans STM 2683</name>
    <dbReference type="NCBI Taxonomy" id="1297569"/>
    <lineage>
        <taxon>Bacteria</taxon>
        <taxon>Pseudomonadati</taxon>
        <taxon>Pseudomonadota</taxon>
        <taxon>Alphaproteobacteria</taxon>
        <taxon>Hyphomicrobiales</taxon>
        <taxon>Phyllobacteriaceae</taxon>
        <taxon>Mesorhizobium</taxon>
    </lineage>
</organism>